<protein>
    <submittedName>
        <fullName evidence="1">Uncharacterized protein</fullName>
    </submittedName>
</protein>
<keyword evidence="2" id="KW-1185">Reference proteome</keyword>
<sequence length="78" mass="9144">RFTAEMKAFSTQELAGMRDMDEIFPLLDQLQDRRIIIHIFSMDGAYSLTALLHHKKYSGLFRWSHLGQVRYPILINCS</sequence>
<reference evidence="1" key="1">
    <citation type="submission" date="2023-10" db="EMBL/GenBank/DDBJ databases">
        <title>Genome assembly of Pristionchus species.</title>
        <authorList>
            <person name="Yoshida K."/>
            <person name="Sommer R.J."/>
        </authorList>
    </citation>
    <scope>NUCLEOTIDE SEQUENCE</scope>
    <source>
        <strain evidence="1">RS0144</strain>
    </source>
</reference>
<evidence type="ECO:0000313" key="1">
    <source>
        <dbReference type="EMBL" id="GMS81826.1"/>
    </source>
</evidence>
<proteinExistence type="predicted"/>
<dbReference type="InterPro" id="IPR008547">
    <property type="entry name" value="DUF829_TMEM53"/>
</dbReference>
<organism evidence="1 2">
    <name type="scientific">Pristionchus entomophagus</name>
    <dbReference type="NCBI Taxonomy" id="358040"/>
    <lineage>
        <taxon>Eukaryota</taxon>
        <taxon>Metazoa</taxon>
        <taxon>Ecdysozoa</taxon>
        <taxon>Nematoda</taxon>
        <taxon>Chromadorea</taxon>
        <taxon>Rhabditida</taxon>
        <taxon>Rhabditina</taxon>
        <taxon>Diplogasteromorpha</taxon>
        <taxon>Diplogasteroidea</taxon>
        <taxon>Neodiplogasteridae</taxon>
        <taxon>Pristionchus</taxon>
    </lineage>
</organism>
<dbReference type="Proteomes" id="UP001432027">
    <property type="component" value="Unassembled WGS sequence"/>
</dbReference>
<feature type="non-terminal residue" evidence="1">
    <location>
        <position position="1"/>
    </location>
</feature>
<comment type="caution">
    <text evidence="1">The sequence shown here is derived from an EMBL/GenBank/DDBJ whole genome shotgun (WGS) entry which is preliminary data.</text>
</comment>
<evidence type="ECO:0000313" key="2">
    <source>
        <dbReference type="Proteomes" id="UP001432027"/>
    </source>
</evidence>
<dbReference type="EMBL" id="BTSX01000001">
    <property type="protein sequence ID" value="GMS81826.1"/>
    <property type="molecule type" value="Genomic_DNA"/>
</dbReference>
<dbReference type="Pfam" id="PF05705">
    <property type="entry name" value="DUF829"/>
    <property type="match status" value="1"/>
</dbReference>
<gene>
    <name evidence="1" type="ORF">PENTCL1PPCAC_4001</name>
</gene>
<accession>A0AAV5SEQ5</accession>
<dbReference type="AlphaFoldDB" id="A0AAV5SEQ5"/>
<name>A0AAV5SEQ5_9BILA</name>